<dbReference type="RefSeq" id="XP_007727953.1">
    <property type="nucleotide sequence ID" value="XM_007729763.1"/>
</dbReference>
<protein>
    <submittedName>
        <fullName evidence="1">Uncharacterized protein</fullName>
    </submittedName>
</protein>
<dbReference type="Proteomes" id="UP000019484">
    <property type="component" value="Unassembled WGS sequence"/>
</dbReference>
<organism evidence="1 2">
    <name type="scientific">Capronia coronata CBS 617.96</name>
    <dbReference type="NCBI Taxonomy" id="1182541"/>
    <lineage>
        <taxon>Eukaryota</taxon>
        <taxon>Fungi</taxon>
        <taxon>Dikarya</taxon>
        <taxon>Ascomycota</taxon>
        <taxon>Pezizomycotina</taxon>
        <taxon>Eurotiomycetes</taxon>
        <taxon>Chaetothyriomycetidae</taxon>
        <taxon>Chaetothyriales</taxon>
        <taxon>Herpotrichiellaceae</taxon>
        <taxon>Capronia</taxon>
    </lineage>
</organism>
<dbReference type="EMBL" id="AMWN01000011">
    <property type="protein sequence ID" value="EXJ78505.1"/>
    <property type="molecule type" value="Genomic_DNA"/>
</dbReference>
<sequence length="94" mass="10585">MADEARLLVHQALKDGKRGVEYFEETFGPSNCPVSLVTFAAGILSLYRSDPSNAGFLNLTMNAEDIARSPRERADLFDRWMCYRSVQDPILVDD</sequence>
<dbReference type="AlphaFoldDB" id="W9XMF3"/>
<reference evidence="1 2" key="1">
    <citation type="submission" date="2013-03" db="EMBL/GenBank/DDBJ databases">
        <title>The Genome Sequence of Capronia coronata CBS 617.96.</title>
        <authorList>
            <consortium name="The Broad Institute Genomics Platform"/>
            <person name="Cuomo C."/>
            <person name="de Hoog S."/>
            <person name="Gorbushina A."/>
            <person name="Walker B."/>
            <person name="Young S.K."/>
            <person name="Zeng Q."/>
            <person name="Gargeya S."/>
            <person name="Fitzgerald M."/>
            <person name="Haas B."/>
            <person name="Abouelleil A."/>
            <person name="Allen A.W."/>
            <person name="Alvarado L."/>
            <person name="Arachchi H.M."/>
            <person name="Berlin A.M."/>
            <person name="Chapman S.B."/>
            <person name="Gainer-Dewar J."/>
            <person name="Goldberg J."/>
            <person name="Griggs A."/>
            <person name="Gujja S."/>
            <person name="Hansen M."/>
            <person name="Howarth C."/>
            <person name="Imamovic A."/>
            <person name="Ireland A."/>
            <person name="Larimer J."/>
            <person name="McCowan C."/>
            <person name="Murphy C."/>
            <person name="Pearson M."/>
            <person name="Poon T.W."/>
            <person name="Priest M."/>
            <person name="Roberts A."/>
            <person name="Saif S."/>
            <person name="Shea T."/>
            <person name="Sisk P."/>
            <person name="Sykes S."/>
            <person name="Wortman J."/>
            <person name="Nusbaum C."/>
            <person name="Birren B."/>
        </authorList>
    </citation>
    <scope>NUCLEOTIDE SEQUENCE [LARGE SCALE GENOMIC DNA]</scope>
    <source>
        <strain evidence="1 2">CBS 617.96</strain>
    </source>
</reference>
<dbReference type="HOGENOM" id="CLU_2385926_0_0_1"/>
<name>W9XMF3_9EURO</name>
<evidence type="ECO:0000313" key="2">
    <source>
        <dbReference type="Proteomes" id="UP000019484"/>
    </source>
</evidence>
<accession>W9XMF3</accession>
<proteinExistence type="predicted"/>
<keyword evidence="2" id="KW-1185">Reference proteome</keyword>
<dbReference type="GeneID" id="19163752"/>
<gene>
    <name evidence="1" type="ORF">A1O1_08906</name>
</gene>
<evidence type="ECO:0000313" key="1">
    <source>
        <dbReference type="EMBL" id="EXJ78505.1"/>
    </source>
</evidence>
<comment type="caution">
    <text evidence="1">The sequence shown here is derived from an EMBL/GenBank/DDBJ whole genome shotgun (WGS) entry which is preliminary data.</text>
</comment>